<evidence type="ECO:0000259" key="2">
    <source>
        <dbReference type="PROSITE" id="PS50234"/>
    </source>
</evidence>
<accession>A0A381WG72</accession>
<dbReference type="InterPro" id="IPR006538">
    <property type="entry name" value="CobT"/>
</dbReference>
<feature type="compositionally biased region" description="Basic and acidic residues" evidence="1">
    <location>
        <begin position="166"/>
        <end position="190"/>
    </location>
</feature>
<dbReference type="InterPro" id="IPR051928">
    <property type="entry name" value="NorD/CobT"/>
</dbReference>
<dbReference type="AlphaFoldDB" id="A0A381WG72"/>
<dbReference type="InterPro" id="IPR036465">
    <property type="entry name" value="vWFA_dom_sf"/>
</dbReference>
<feature type="region of interest" description="Disordered" evidence="1">
    <location>
        <begin position="154"/>
        <end position="215"/>
    </location>
</feature>
<dbReference type="Gene3D" id="3.40.50.410">
    <property type="entry name" value="von Willebrand factor, type A domain"/>
    <property type="match status" value="1"/>
</dbReference>
<dbReference type="PIRSF" id="PIRSF031715">
    <property type="entry name" value="Cob_chel_CobT"/>
    <property type="match status" value="1"/>
</dbReference>
<organism evidence="3">
    <name type="scientific">marine metagenome</name>
    <dbReference type="NCBI Taxonomy" id="408172"/>
    <lineage>
        <taxon>unclassified sequences</taxon>
        <taxon>metagenomes</taxon>
        <taxon>ecological metagenomes</taxon>
    </lineage>
</organism>
<dbReference type="PANTHER" id="PTHR41248">
    <property type="entry name" value="NORD PROTEIN"/>
    <property type="match status" value="1"/>
</dbReference>
<dbReference type="EMBL" id="UINC01011711">
    <property type="protein sequence ID" value="SVA51509.1"/>
    <property type="molecule type" value="Genomic_DNA"/>
</dbReference>
<dbReference type="PANTHER" id="PTHR41248:SF1">
    <property type="entry name" value="NORD PROTEIN"/>
    <property type="match status" value="1"/>
</dbReference>
<dbReference type="Pfam" id="PF11775">
    <property type="entry name" value="CobT_C"/>
    <property type="match status" value="1"/>
</dbReference>
<protein>
    <recommendedName>
        <fullName evidence="2">VWFA domain-containing protein</fullName>
    </recommendedName>
</protein>
<evidence type="ECO:0000313" key="3">
    <source>
        <dbReference type="EMBL" id="SVA51509.1"/>
    </source>
</evidence>
<dbReference type="InterPro" id="IPR002035">
    <property type="entry name" value="VWF_A"/>
</dbReference>
<sequence length="540" mass="62431">MRAEADSMALEIRLHTKEIHQEYLGNNDVVNEIFNAVEQSRIEAQGSHIFKGIKLNILNKHKFDIQNTEDKNNKDKEDYKEIIEAFRYVSYSELTGEILGGKFSAYKKLIQKKLGHEYNDFFKKLRNNITNQKNFADLLQTFLDNLGYYDHNNKQDGIDNEDSSEDKDLHDEDNKSKNQDSKTDTKHDDEASSSDLQQASSMDEDQKMGDEANENDLEYFPKIESLDKLENYKFYTDKFDEVVKAEELCDLKELERLRLSLDQQVFTFKPLIAKIANRLQRKLLAQQNRQWEFNLEEGYLDTSRLARIIANPTHKLSFKKERNIEFKDTVVTLLIDNSGSMRGRPITVAALCSDILARTLERCLIKTEILGFTTKAWKGGKSREKWLNDKKPSKPGRLNDLRHIIYKSGDAPWRRSKKNLGLLLREGILKENVDGEALLWAYNRLRIRQEKRKVLIVISDGAPVDDSTLSVNPGNYLEKNLRDTISDIENNSNIELVAIGIGHDVSRYYSNAVTIMDVDQLGEVLLNELSNIFVTKKKYN</sequence>
<feature type="domain" description="VWFA" evidence="2">
    <location>
        <begin position="330"/>
        <end position="540"/>
    </location>
</feature>
<dbReference type="GO" id="GO:0009236">
    <property type="term" value="P:cobalamin biosynthetic process"/>
    <property type="evidence" value="ECO:0007669"/>
    <property type="project" value="InterPro"/>
</dbReference>
<dbReference type="Pfam" id="PF06213">
    <property type="entry name" value="CobT"/>
    <property type="match status" value="1"/>
</dbReference>
<dbReference type="InterPro" id="IPR025861">
    <property type="entry name" value="CobT_VWA_dom"/>
</dbReference>
<gene>
    <name evidence="3" type="ORF">METZ01_LOCUS104363</name>
</gene>
<evidence type="ECO:0000256" key="1">
    <source>
        <dbReference type="SAM" id="MobiDB-lite"/>
    </source>
</evidence>
<dbReference type="CDD" id="cd01454">
    <property type="entry name" value="vWA_norD_type"/>
    <property type="match status" value="1"/>
</dbReference>
<reference evidence="3" key="1">
    <citation type="submission" date="2018-05" db="EMBL/GenBank/DDBJ databases">
        <authorList>
            <person name="Lanie J.A."/>
            <person name="Ng W.-L."/>
            <person name="Kazmierczak K.M."/>
            <person name="Andrzejewski T.M."/>
            <person name="Davidsen T.M."/>
            <person name="Wayne K.J."/>
            <person name="Tettelin H."/>
            <person name="Glass J.I."/>
            <person name="Rusch D."/>
            <person name="Podicherti R."/>
            <person name="Tsui H.-C.T."/>
            <person name="Winkler M.E."/>
        </authorList>
    </citation>
    <scope>NUCLEOTIDE SEQUENCE</scope>
</reference>
<name>A0A381WG72_9ZZZZ</name>
<proteinExistence type="predicted"/>
<dbReference type="SUPFAM" id="SSF53300">
    <property type="entry name" value="vWA-like"/>
    <property type="match status" value="1"/>
</dbReference>
<dbReference type="SMART" id="SM00327">
    <property type="entry name" value="VWA"/>
    <property type="match status" value="1"/>
</dbReference>
<dbReference type="PROSITE" id="PS50234">
    <property type="entry name" value="VWFA"/>
    <property type="match status" value="1"/>
</dbReference>